<evidence type="ECO:0000313" key="2">
    <source>
        <dbReference type="EMBL" id="MPC32072.1"/>
    </source>
</evidence>
<evidence type="ECO:0000256" key="1">
    <source>
        <dbReference type="SAM" id="MobiDB-lite"/>
    </source>
</evidence>
<feature type="region of interest" description="Disordered" evidence="1">
    <location>
        <begin position="372"/>
        <end position="502"/>
    </location>
</feature>
<dbReference type="PANTHER" id="PTHR45823:SF1">
    <property type="entry name" value="T-SNARE COILED-COIL HOMOLOGY DOMAIN-CONTAINING PROTEIN"/>
    <property type="match status" value="1"/>
</dbReference>
<feature type="compositionally biased region" description="Basic residues" evidence="1">
    <location>
        <begin position="226"/>
        <end position="238"/>
    </location>
</feature>
<dbReference type="InterPro" id="IPR021109">
    <property type="entry name" value="Peptidase_aspartic_dom_sf"/>
</dbReference>
<dbReference type="OrthoDB" id="8300685at2759"/>
<gene>
    <name evidence="2" type="ORF">E2C01_025375</name>
</gene>
<keyword evidence="3" id="KW-1185">Reference proteome</keyword>
<feature type="compositionally biased region" description="Basic residues" evidence="1">
    <location>
        <begin position="140"/>
        <end position="149"/>
    </location>
</feature>
<feature type="compositionally biased region" description="Acidic residues" evidence="1">
    <location>
        <begin position="448"/>
        <end position="458"/>
    </location>
</feature>
<dbReference type="EMBL" id="VSRR010002556">
    <property type="protein sequence ID" value="MPC32072.1"/>
    <property type="molecule type" value="Genomic_DNA"/>
</dbReference>
<protein>
    <recommendedName>
        <fullName evidence="4">Retrotransposon gag domain-containing protein</fullName>
    </recommendedName>
</protein>
<dbReference type="AlphaFoldDB" id="A0A5B7ED71"/>
<evidence type="ECO:0000313" key="3">
    <source>
        <dbReference type="Proteomes" id="UP000324222"/>
    </source>
</evidence>
<sequence length="502" mass="55742">MAMQLVWALKGATLEVLNQLPAAQRSSYSKVTAALERRYGYQHQTEVFRTRFRVRVRSPGETVTRLAQDLEVLVRRAYPEASEEMITVLLWDQFVDVIDNQQLRIYVQQAHPKDFQEALTRGLELESFLRMTQEQPSRNRGPHKVKARSVAKSPSSPSQPPPPRESFGVTASLAGRRATLGGTAHEVRVAVRLTARKQGPPSTSPVAITVARVTRRQSAPSFPPRIARRPRKTGRGWRKGLNASQRARDPSPPKLLRRGHPDHSDSGAERTFVQGGVLATEQLPVTQQQLCGITGHCTQLRGPVYARIEVGGMEERFPIYVADIGENLLGLDYLQRSRAVLDFRDMTMVVGGNVVPLQESGGDAVEREVSIETHRAHAAPSPEANHHCRLGEEQEEESLRPGECEAVQTTMDPEGHSEETQGSSTGVPPHLRELLQESSACLSREQVDELSSDEEVKEDPDLNPGQPEPRVLEEDEVEELCPLDGTQADVNAEPVVGRPRRE</sequence>
<dbReference type="SUPFAM" id="SSF50630">
    <property type="entry name" value="Acid proteases"/>
    <property type="match status" value="1"/>
</dbReference>
<organism evidence="2 3">
    <name type="scientific">Portunus trituberculatus</name>
    <name type="common">Swimming crab</name>
    <name type="synonym">Neptunus trituberculatus</name>
    <dbReference type="NCBI Taxonomy" id="210409"/>
    <lineage>
        <taxon>Eukaryota</taxon>
        <taxon>Metazoa</taxon>
        <taxon>Ecdysozoa</taxon>
        <taxon>Arthropoda</taxon>
        <taxon>Crustacea</taxon>
        <taxon>Multicrustacea</taxon>
        <taxon>Malacostraca</taxon>
        <taxon>Eumalacostraca</taxon>
        <taxon>Eucarida</taxon>
        <taxon>Decapoda</taxon>
        <taxon>Pleocyemata</taxon>
        <taxon>Brachyura</taxon>
        <taxon>Eubrachyura</taxon>
        <taxon>Portunoidea</taxon>
        <taxon>Portunidae</taxon>
        <taxon>Portuninae</taxon>
        <taxon>Portunus</taxon>
    </lineage>
</organism>
<proteinExistence type="predicted"/>
<evidence type="ECO:0008006" key="4">
    <source>
        <dbReference type="Google" id="ProtNLM"/>
    </source>
</evidence>
<accession>A0A5B7ED71</accession>
<dbReference type="PANTHER" id="PTHR45823">
    <property type="entry name" value="T-SNARE COILED-COIL HOMOLOGY DOMAIN-CONTAINING PROTEIN"/>
    <property type="match status" value="1"/>
</dbReference>
<feature type="region of interest" description="Disordered" evidence="1">
    <location>
        <begin position="132"/>
        <end position="168"/>
    </location>
</feature>
<comment type="caution">
    <text evidence="2">The sequence shown here is derived from an EMBL/GenBank/DDBJ whole genome shotgun (WGS) entry which is preliminary data.</text>
</comment>
<feature type="compositionally biased region" description="Basic and acidic residues" evidence="1">
    <location>
        <begin position="259"/>
        <end position="268"/>
    </location>
</feature>
<reference evidence="2 3" key="1">
    <citation type="submission" date="2019-05" db="EMBL/GenBank/DDBJ databases">
        <title>Another draft genome of Portunus trituberculatus and its Hox gene families provides insights of decapod evolution.</title>
        <authorList>
            <person name="Jeong J.-H."/>
            <person name="Song I."/>
            <person name="Kim S."/>
            <person name="Choi T."/>
            <person name="Kim D."/>
            <person name="Ryu S."/>
            <person name="Kim W."/>
        </authorList>
    </citation>
    <scope>NUCLEOTIDE SEQUENCE [LARGE SCALE GENOMIC DNA]</scope>
    <source>
        <tissue evidence="2">Muscle</tissue>
    </source>
</reference>
<feature type="region of interest" description="Disordered" evidence="1">
    <location>
        <begin position="216"/>
        <end position="268"/>
    </location>
</feature>
<dbReference type="Proteomes" id="UP000324222">
    <property type="component" value="Unassembled WGS sequence"/>
</dbReference>
<feature type="compositionally biased region" description="Basic and acidic residues" evidence="1">
    <location>
        <begin position="384"/>
        <end position="403"/>
    </location>
</feature>
<name>A0A5B7ED71_PORTR</name>